<evidence type="ECO:0000313" key="1">
    <source>
        <dbReference type="EMBL" id="VAW27088.1"/>
    </source>
</evidence>
<proteinExistence type="predicted"/>
<gene>
    <name evidence="1" type="ORF">MNBD_BACTEROID07-1615</name>
</gene>
<organism evidence="1">
    <name type="scientific">hydrothermal vent metagenome</name>
    <dbReference type="NCBI Taxonomy" id="652676"/>
    <lineage>
        <taxon>unclassified sequences</taxon>
        <taxon>metagenomes</taxon>
        <taxon>ecological metagenomes</taxon>
    </lineage>
</organism>
<sequence length="266" mass="29955">MVYSTITMIKKLSILLIITLFIAGCGKSDLESTYPTVYKKITTATLAQLREAFAQKNIFLASSLNEFGFCGYAGDLRTPSANPYPQKLTRAEAIALVKKFVSENPTATGVRNADELKFTQVDSYTGYNGALFWSLLSSDQKIGLVDVVYSKIRFVIKNNTVQLCVGNWFPDIYIPERFTIDQKEARSLLVNRVVSHYTWAGVRHVKITTEDLNKSVVILKILPVKTDDKIELRVVWQVNIPNPVYYLINVDVETGEIVAERPTVIF</sequence>
<protein>
    <submittedName>
        <fullName evidence="1">Uncharacterized protein</fullName>
    </submittedName>
</protein>
<dbReference type="AlphaFoldDB" id="A0A3B0U9I3"/>
<reference evidence="1" key="1">
    <citation type="submission" date="2018-06" db="EMBL/GenBank/DDBJ databases">
        <authorList>
            <person name="Zhirakovskaya E."/>
        </authorList>
    </citation>
    <scope>NUCLEOTIDE SEQUENCE</scope>
</reference>
<dbReference type="EMBL" id="UOET01000077">
    <property type="protein sequence ID" value="VAW27088.1"/>
    <property type="molecule type" value="Genomic_DNA"/>
</dbReference>
<accession>A0A3B0U9I3</accession>
<name>A0A3B0U9I3_9ZZZZ</name>